<evidence type="ECO:0000313" key="2">
    <source>
        <dbReference type="Proteomes" id="UP000314294"/>
    </source>
</evidence>
<sequence length="158" mass="17821">MHKTPSAEDGSTTARDGMWSRGLETIFFSLVRRLPSSSASTFSDALLPLPWGSHGKDAGEAYQTSLSGFPLGLRQQLLYTLQRVLQDVHLEQQSLSLDLHPTQLLHHLFIAGLQLKLHHKHIYKSVWAHLEEGMSIIRLFTMPARLSLRVSRLEELSV</sequence>
<organism evidence="1 2">
    <name type="scientific">Liparis tanakae</name>
    <name type="common">Tanaka's snailfish</name>
    <dbReference type="NCBI Taxonomy" id="230148"/>
    <lineage>
        <taxon>Eukaryota</taxon>
        <taxon>Metazoa</taxon>
        <taxon>Chordata</taxon>
        <taxon>Craniata</taxon>
        <taxon>Vertebrata</taxon>
        <taxon>Euteleostomi</taxon>
        <taxon>Actinopterygii</taxon>
        <taxon>Neopterygii</taxon>
        <taxon>Teleostei</taxon>
        <taxon>Neoteleostei</taxon>
        <taxon>Acanthomorphata</taxon>
        <taxon>Eupercaria</taxon>
        <taxon>Perciformes</taxon>
        <taxon>Cottioidei</taxon>
        <taxon>Cottales</taxon>
        <taxon>Liparidae</taxon>
        <taxon>Liparis</taxon>
    </lineage>
</organism>
<dbReference type="AlphaFoldDB" id="A0A4Z2IUP7"/>
<dbReference type="EMBL" id="SRLO01000047">
    <property type="protein sequence ID" value="TNN81288.1"/>
    <property type="molecule type" value="Genomic_DNA"/>
</dbReference>
<keyword evidence="2" id="KW-1185">Reference proteome</keyword>
<reference evidence="1 2" key="1">
    <citation type="submission" date="2019-03" db="EMBL/GenBank/DDBJ databases">
        <title>First draft genome of Liparis tanakae, snailfish: a comprehensive survey of snailfish specific genes.</title>
        <authorList>
            <person name="Kim W."/>
            <person name="Song I."/>
            <person name="Jeong J.-H."/>
            <person name="Kim D."/>
            <person name="Kim S."/>
            <person name="Ryu S."/>
            <person name="Song J.Y."/>
            <person name="Lee S.K."/>
        </authorList>
    </citation>
    <scope>NUCLEOTIDE SEQUENCE [LARGE SCALE GENOMIC DNA]</scope>
    <source>
        <tissue evidence="1">Muscle</tissue>
    </source>
</reference>
<comment type="caution">
    <text evidence="1">The sequence shown here is derived from an EMBL/GenBank/DDBJ whole genome shotgun (WGS) entry which is preliminary data.</text>
</comment>
<dbReference type="Proteomes" id="UP000314294">
    <property type="component" value="Unassembled WGS sequence"/>
</dbReference>
<gene>
    <name evidence="1" type="ORF">EYF80_008348</name>
</gene>
<accession>A0A4Z2IUP7</accession>
<protein>
    <submittedName>
        <fullName evidence="1">Uncharacterized protein</fullName>
    </submittedName>
</protein>
<name>A0A4Z2IUP7_9TELE</name>
<evidence type="ECO:0000313" key="1">
    <source>
        <dbReference type="EMBL" id="TNN81288.1"/>
    </source>
</evidence>
<proteinExistence type="predicted"/>